<name>A0A2A9PWG3_OPHUN</name>
<dbReference type="GO" id="GO:0046872">
    <property type="term" value="F:metal ion binding"/>
    <property type="evidence" value="ECO:0007669"/>
    <property type="project" value="UniProtKB-KW"/>
</dbReference>
<dbReference type="EMBL" id="LAZP02000001">
    <property type="protein sequence ID" value="PFH63426.1"/>
    <property type="molecule type" value="Genomic_DNA"/>
</dbReference>
<proteinExistence type="predicted"/>
<feature type="chain" id="PRO_5012654015" description="NodB homology domain-containing protein" evidence="8">
    <location>
        <begin position="20"/>
        <end position="351"/>
    </location>
</feature>
<dbReference type="Pfam" id="PF01522">
    <property type="entry name" value="Polysacc_deac_1"/>
    <property type="match status" value="1"/>
</dbReference>
<evidence type="ECO:0000256" key="4">
    <source>
        <dbReference type="ARBA" id="ARBA00022801"/>
    </source>
</evidence>
<dbReference type="Gene3D" id="3.20.20.370">
    <property type="entry name" value="Glycoside hydrolase/deacetylase"/>
    <property type="match status" value="1"/>
</dbReference>
<dbReference type="SUPFAM" id="SSF88713">
    <property type="entry name" value="Glycoside hydrolase/deacetylase"/>
    <property type="match status" value="1"/>
</dbReference>
<protein>
    <recommendedName>
        <fullName evidence="9">NodB homology domain-containing protein</fullName>
    </recommendedName>
</protein>
<evidence type="ECO:0000256" key="2">
    <source>
        <dbReference type="ARBA" id="ARBA00022723"/>
    </source>
</evidence>
<evidence type="ECO:0000256" key="6">
    <source>
        <dbReference type="ARBA" id="ARBA00023285"/>
    </source>
</evidence>
<feature type="signal peptide" evidence="8">
    <location>
        <begin position="1"/>
        <end position="19"/>
    </location>
</feature>
<keyword evidence="3 8" id="KW-0732">Signal</keyword>
<reference evidence="10 11" key="1">
    <citation type="journal article" date="2015" name="BMC Genomics">
        <title>Gene expression during zombie ant biting behavior reflects the complexity underlying fungal parasitic behavioral manipulation.</title>
        <authorList>
            <person name="de Bekker C."/>
            <person name="Ohm R.A."/>
            <person name="Loreto R.G."/>
            <person name="Sebastian A."/>
            <person name="Albert I."/>
            <person name="Merrow M."/>
            <person name="Brachmann A."/>
            <person name="Hughes D.P."/>
        </authorList>
    </citation>
    <scope>NUCLEOTIDE SEQUENCE [LARGE SCALE GENOMIC DNA]</scope>
    <source>
        <strain evidence="10 11">SC16a</strain>
    </source>
</reference>
<sequence>MVPFFTLSVLLCAALLTQATTNSPATTTNSPASANSPSGSCAGSRTGGSSSGSRSGGGSSGSNSGGGSSRSNSGGGSSGSNSGGASSGSNSGGASSGSRIGGGSRGSSGQKVQVGKIITTCTVPNSYALSFDDGPFDFTLQALDRLKAAGKKATFFVNGDNFSKLSERSTEVKRMLAEGHQLGSHTFRHPDLTEISEDEVRSEMTLNDAEIKKIIGKTPTYMRPPFFSTNDAVLATLADMQYAVINADIDTKDFENTTPETNDQSFETYKAKFNEGGTISLMHDVYNTTVNQLIPNVLNFLQSTNRTSLTVGECLGDPPENWYRNDTVNGKVVKGATRRSLNRKPCGCGSL</sequence>
<reference evidence="10 11" key="2">
    <citation type="journal article" date="2017" name="Sci. Rep.">
        <title>Ant-infecting Ophiocordyceps genomes reveal a high diversity of potential behavioral manipulation genes and a possible major role for enterotoxins.</title>
        <authorList>
            <person name="de Bekker C."/>
            <person name="Ohm R.A."/>
            <person name="Evans H.C."/>
            <person name="Brachmann A."/>
            <person name="Hughes D.P."/>
        </authorList>
    </citation>
    <scope>NUCLEOTIDE SEQUENCE [LARGE SCALE GENOMIC DNA]</scope>
    <source>
        <strain evidence="10 11">SC16a</strain>
    </source>
</reference>
<keyword evidence="5" id="KW-0119">Carbohydrate metabolism</keyword>
<feature type="compositionally biased region" description="Low complexity" evidence="7">
    <location>
        <begin position="22"/>
        <end position="44"/>
    </location>
</feature>
<gene>
    <name evidence="10" type="ORF">XA68_10016</name>
</gene>
<dbReference type="Proteomes" id="UP000037136">
    <property type="component" value="Unassembled WGS sequence"/>
</dbReference>
<dbReference type="PANTHER" id="PTHR46471:SF2">
    <property type="entry name" value="CHITIN DEACETYLASE-RELATED"/>
    <property type="match status" value="1"/>
</dbReference>
<comment type="caution">
    <text evidence="10">The sequence shown here is derived from an EMBL/GenBank/DDBJ whole genome shotgun (WGS) entry which is preliminary data.</text>
</comment>
<organism evidence="10 11">
    <name type="scientific">Ophiocordyceps unilateralis</name>
    <name type="common">Zombie-ant fungus</name>
    <name type="synonym">Torrubia unilateralis</name>
    <dbReference type="NCBI Taxonomy" id="268505"/>
    <lineage>
        <taxon>Eukaryota</taxon>
        <taxon>Fungi</taxon>
        <taxon>Dikarya</taxon>
        <taxon>Ascomycota</taxon>
        <taxon>Pezizomycotina</taxon>
        <taxon>Sordariomycetes</taxon>
        <taxon>Hypocreomycetidae</taxon>
        <taxon>Hypocreales</taxon>
        <taxon>Ophiocordycipitaceae</taxon>
        <taxon>Ophiocordyceps</taxon>
    </lineage>
</organism>
<accession>A0A2A9PWG3</accession>
<dbReference type="STRING" id="268505.A0A2A9PWG3"/>
<evidence type="ECO:0000256" key="8">
    <source>
        <dbReference type="SAM" id="SignalP"/>
    </source>
</evidence>
<evidence type="ECO:0000256" key="5">
    <source>
        <dbReference type="ARBA" id="ARBA00023277"/>
    </source>
</evidence>
<dbReference type="GO" id="GO:0016810">
    <property type="term" value="F:hydrolase activity, acting on carbon-nitrogen (but not peptide) bonds"/>
    <property type="evidence" value="ECO:0007669"/>
    <property type="project" value="InterPro"/>
</dbReference>
<evidence type="ECO:0000256" key="3">
    <source>
        <dbReference type="ARBA" id="ARBA00022729"/>
    </source>
</evidence>
<evidence type="ECO:0000313" key="10">
    <source>
        <dbReference type="EMBL" id="PFH63426.1"/>
    </source>
</evidence>
<keyword evidence="11" id="KW-1185">Reference proteome</keyword>
<keyword evidence="2" id="KW-0479">Metal-binding</keyword>
<dbReference type="PROSITE" id="PS51677">
    <property type="entry name" value="NODB"/>
    <property type="match status" value="1"/>
</dbReference>
<evidence type="ECO:0000313" key="11">
    <source>
        <dbReference type="Proteomes" id="UP000037136"/>
    </source>
</evidence>
<dbReference type="OrthoDB" id="407355at2759"/>
<dbReference type="AlphaFoldDB" id="A0A2A9PWG3"/>
<evidence type="ECO:0000256" key="7">
    <source>
        <dbReference type="SAM" id="MobiDB-lite"/>
    </source>
</evidence>
<feature type="region of interest" description="Disordered" evidence="7">
    <location>
        <begin position="22"/>
        <end position="112"/>
    </location>
</feature>
<dbReference type="GO" id="GO:0005975">
    <property type="term" value="P:carbohydrate metabolic process"/>
    <property type="evidence" value="ECO:0007669"/>
    <property type="project" value="InterPro"/>
</dbReference>
<comment type="cofactor">
    <cofactor evidence="1">
        <name>Co(2+)</name>
        <dbReference type="ChEBI" id="CHEBI:48828"/>
    </cofactor>
</comment>
<keyword evidence="4" id="KW-0378">Hydrolase</keyword>
<keyword evidence="6" id="KW-0170">Cobalt</keyword>
<feature type="domain" description="NodB homology" evidence="9">
    <location>
        <begin position="125"/>
        <end position="312"/>
    </location>
</feature>
<dbReference type="PANTHER" id="PTHR46471">
    <property type="entry name" value="CHITIN DEACETYLASE"/>
    <property type="match status" value="1"/>
</dbReference>
<dbReference type="InterPro" id="IPR011330">
    <property type="entry name" value="Glyco_hydro/deAcase_b/a-brl"/>
</dbReference>
<dbReference type="InterPro" id="IPR002509">
    <property type="entry name" value="NODB_dom"/>
</dbReference>
<feature type="compositionally biased region" description="Gly residues" evidence="7">
    <location>
        <begin position="45"/>
        <end position="106"/>
    </location>
</feature>
<dbReference type="CDD" id="cd10951">
    <property type="entry name" value="CE4_ClCDA_like"/>
    <property type="match status" value="1"/>
</dbReference>
<evidence type="ECO:0000259" key="9">
    <source>
        <dbReference type="PROSITE" id="PS51677"/>
    </source>
</evidence>
<evidence type="ECO:0000256" key="1">
    <source>
        <dbReference type="ARBA" id="ARBA00001941"/>
    </source>
</evidence>